<dbReference type="Pfam" id="PF08541">
    <property type="entry name" value="ACP_syn_III_C"/>
    <property type="match status" value="1"/>
</dbReference>
<dbReference type="SUPFAM" id="SSF53901">
    <property type="entry name" value="Thiolase-like"/>
    <property type="match status" value="1"/>
</dbReference>
<name>A0A346XYL8_9ACTN</name>
<dbReference type="Proteomes" id="UP000264006">
    <property type="component" value="Chromosome"/>
</dbReference>
<dbReference type="GO" id="GO:0006633">
    <property type="term" value="P:fatty acid biosynthetic process"/>
    <property type="evidence" value="ECO:0007669"/>
    <property type="project" value="UniProtKB-UniRule"/>
</dbReference>
<organism evidence="12 13">
    <name type="scientific">Euzebya pacifica</name>
    <dbReference type="NCBI Taxonomy" id="1608957"/>
    <lineage>
        <taxon>Bacteria</taxon>
        <taxon>Bacillati</taxon>
        <taxon>Actinomycetota</taxon>
        <taxon>Nitriliruptoria</taxon>
        <taxon>Euzebyales</taxon>
    </lineage>
</organism>
<dbReference type="Gene3D" id="3.40.47.10">
    <property type="match status" value="1"/>
</dbReference>
<keyword evidence="6 9" id="KW-0443">Lipid metabolism</keyword>
<dbReference type="InterPro" id="IPR004655">
    <property type="entry name" value="FabH"/>
</dbReference>
<dbReference type="PANTHER" id="PTHR34069:SF2">
    <property type="entry name" value="BETA-KETOACYL-[ACYL-CARRIER-PROTEIN] SYNTHASE III"/>
    <property type="match status" value="1"/>
</dbReference>
<feature type="active site" evidence="9">
    <location>
        <position position="280"/>
    </location>
</feature>
<feature type="domain" description="Beta-ketoacyl-[acyl-carrier-protein] synthase III C-terminal" evidence="10">
    <location>
        <begin position="234"/>
        <end position="323"/>
    </location>
</feature>
<dbReference type="AlphaFoldDB" id="A0A346XYL8"/>
<gene>
    <name evidence="9" type="primary">fabH</name>
    <name evidence="12" type="ORF">DVS28_a2636</name>
</gene>
<dbReference type="HAMAP" id="MF_01815">
    <property type="entry name" value="FabH"/>
    <property type="match status" value="1"/>
</dbReference>
<evidence type="ECO:0000259" key="10">
    <source>
        <dbReference type="Pfam" id="PF08541"/>
    </source>
</evidence>
<evidence type="ECO:0000259" key="11">
    <source>
        <dbReference type="Pfam" id="PF08545"/>
    </source>
</evidence>
<protein>
    <recommendedName>
        <fullName evidence="9">Beta-ketoacyl-[acyl-carrier-protein] synthase III</fullName>
        <shortName evidence="9">Beta-ketoacyl-ACP synthase III</shortName>
        <shortName evidence="9">KAS III</shortName>
        <ecNumber evidence="9">2.3.1.180</ecNumber>
    </recommendedName>
    <alternativeName>
        <fullName evidence="9">3-oxoacyl-[acyl-carrier-protein] synthase 3</fullName>
    </alternativeName>
    <alternativeName>
        <fullName evidence="9">3-oxoacyl-[acyl-carrier-protein] synthase III</fullName>
    </alternativeName>
</protein>
<evidence type="ECO:0000256" key="8">
    <source>
        <dbReference type="ARBA" id="ARBA00023315"/>
    </source>
</evidence>
<feature type="active site" evidence="9">
    <location>
        <position position="250"/>
    </location>
</feature>
<dbReference type="EC" id="2.3.1.180" evidence="9"/>
<evidence type="ECO:0000256" key="7">
    <source>
        <dbReference type="ARBA" id="ARBA00023160"/>
    </source>
</evidence>
<proteinExistence type="inferred from homology"/>
<evidence type="ECO:0000313" key="13">
    <source>
        <dbReference type="Proteomes" id="UP000264006"/>
    </source>
</evidence>
<comment type="similarity">
    <text evidence="1 9">Belongs to the thiolase-like superfamily. FabH family.</text>
</comment>
<keyword evidence="8 9" id="KW-0012">Acyltransferase</keyword>
<evidence type="ECO:0000256" key="1">
    <source>
        <dbReference type="ARBA" id="ARBA00008642"/>
    </source>
</evidence>
<comment type="catalytic activity">
    <reaction evidence="9">
        <text>malonyl-[ACP] + acetyl-CoA + H(+) = 3-oxobutanoyl-[ACP] + CO2 + CoA</text>
        <dbReference type="Rhea" id="RHEA:12080"/>
        <dbReference type="Rhea" id="RHEA-COMP:9623"/>
        <dbReference type="Rhea" id="RHEA-COMP:9625"/>
        <dbReference type="ChEBI" id="CHEBI:15378"/>
        <dbReference type="ChEBI" id="CHEBI:16526"/>
        <dbReference type="ChEBI" id="CHEBI:57287"/>
        <dbReference type="ChEBI" id="CHEBI:57288"/>
        <dbReference type="ChEBI" id="CHEBI:78449"/>
        <dbReference type="ChEBI" id="CHEBI:78450"/>
        <dbReference type="EC" id="2.3.1.180"/>
    </reaction>
</comment>
<evidence type="ECO:0000256" key="3">
    <source>
        <dbReference type="ARBA" id="ARBA00022516"/>
    </source>
</evidence>
<dbReference type="InterPro" id="IPR013751">
    <property type="entry name" value="ACP_syn_III_N"/>
</dbReference>
<keyword evidence="7 9" id="KW-0275">Fatty acid biosynthesis</keyword>
<dbReference type="GO" id="GO:0005737">
    <property type="term" value="C:cytoplasm"/>
    <property type="evidence" value="ECO:0007669"/>
    <property type="project" value="UniProtKB-SubCell"/>
</dbReference>
<dbReference type="EMBL" id="CP031165">
    <property type="protein sequence ID" value="AXV07315.1"/>
    <property type="molecule type" value="Genomic_DNA"/>
</dbReference>
<evidence type="ECO:0000256" key="2">
    <source>
        <dbReference type="ARBA" id="ARBA00022490"/>
    </source>
</evidence>
<reference evidence="12 13" key="1">
    <citation type="submission" date="2018-09" db="EMBL/GenBank/DDBJ databases">
        <title>Complete genome sequence of Euzebya sp. DY32-46 isolated from seawater of Pacific Ocean.</title>
        <authorList>
            <person name="Xu L."/>
            <person name="Wu Y.-H."/>
            <person name="Xu X.-W."/>
        </authorList>
    </citation>
    <scope>NUCLEOTIDE SEQUENCE [LARGE SCALE GENOMIC DNA]</scope>
    <source>
        <strain evidence="12 13">DY32-46</strain>
    </source>
</reference>
<dbReference type="PANTHER" id="PTHR34069">
    <property type="entry name" value="3-OXOACYL-[ACYL-CARRIER-PROTEIN] SYNTHASE 3"/>
    <property type="match status" value="1"/>
</dbReference>
<evidence type="ECO:0000256" key="4">
    <source>
        <dbReference type="ARBA" id="ARBA00022679"/>
    </source>
</evidence>
<comment type="subcellular location">
    <subcellularLocation>
        <location evidence="9">Cytoplasm</location>
    </subcellularLocation>
</comment>
<dbReference type="KEGG" id="euz:DVS28_a2636"/>
<dbReference type="GO" id="GO:0004315">
    <property type="term" value="F:3-oxoacyl-[acyl-carrier-protein] synthase activity"/>
    <property type="evidence" value="ECO:0007669"/>
    <property type="project" value="InterPro"/>
</dbReference>
<keyword evidence="9" id="KW-0511">Multifunctional enzyme</keyword>
<dbReference type="InterPro" id="IPR016039">
    <property type="entry name" value="Thiolase-like"/>
</dbReference>
<keyword evidence="13" id="KW-1185">Reference proteome</keyword>
<comment type="function">
    <text evidence="9">Catalyzes the condensation reaction of fatty acid synthesis by the addition to an acyl acceptor of two carbons from malonyl-ACP. Catalyzes the first condensation reaction which initiates fatty acid synthesis and may therefore play a role in governing the total rate of fatty acid production. Possesses both acetoacetyl-ACP synthase and acetyl transacylase activities. Its substrate specificity determines the biosynthesis of branched-chain and/or straight-chain of fatty acids.</text>
</comment>
<dbReference type="UniPathway" id="UPA00094"/>
<evidence type="ECO:0000256" key="5">
    <source>
        <dbReference type="ARBA" id="ARBA00022832"/>
    </source>
</evidence>
<dbReference type="CDD" id="cd00830">
    <property type="entry name" value="KAS_III"/>
    <property type="match status" value="1"/>
</dbReference>
<evidence type="ECO:0000313" key="12">
    <source>
        <dbReference type="EMBL" id="AXV07315.1"/>
    </source>
</evidence>
<comment type="subunit">
    <text evidence="9">Homodimer.</text>
</comment>
<feature type="region of interest" description="ACP-binding" evidence="9">
    <location>
        <begin position="251"/>
        <end position="255"/>
    </location>
</feature>
<keyword evidence="2 9" id="KW-0963">Cytoplasm</keyword>
<keyword evidence="4 9" id="KW-0808">Transferase</keyword>
<evidence type="ECO:0000256" key="9">
    <source>
        <dbReference type="HAMAP-Rule" id="MF_01815"/>
    </source>
</evidence>
<comment type="domain">
    <text evidence="9">The last Arg residue of the ACP-binding site is essential for the weak association between ACP/AcpP and FabH.</text>
</comment>
<comment type="pathway">
    <text evidence="9">Lipid metabolism; fatty acid biosynthesis.</text>
</comment>
<dbReference type="NCBIfam" id="TIGR00747">
    <property type="entry name" value="fabH"/>
    <property type="match status" value="1"/>
</dbReference>
<dbReference type="NCBIfam" id="NF006829">
    <property type="entry name" value="PRK09352.1"/>
    <property type="match status" value="1"/>
</dbReference>
<dbReference type="InterPro" id="IPR013747">
    <property type="entry name" value="ACP_syn_III_C"/>
</dbReference>
<evidence type="ECO:0000256" key="6">
    <source>
        <dbReference type="ARBA" id="ARBA00023098"/>
    </source>
</evidence>
<feature type="active site" evidence="9">
    <location>
        <position position="109"/>
    </location>
</feature>
<feature type="domain" description="Beta-ketoacyl-[acyl-carrier-protein] synthase III N-terminal" evidence="11">
    <location>
        <begin position="103"/>
        <end position="183"/>
    </location>
</feature>
<sequence>MVLAGLGAYLPEEVVTNDDLSRVMDTSDEWISSRTGISQRRRAAEGQTSLHLAVEAGREALKHHGEGTAIDAVVVATSTPHRLCPATAPDVATALGLGHVPAFDVAAVCSGFVYAAATAQGLIAAGTARTVLVIGSDVFSSFLYPSDRNTRVIFGDGAGAAVVRAGDHDEPGAFGAFDLGSDGEGSDLITIGGGGSMPPSEDAPAGRDQFLAMEGREVYRRSIPGMADSCRVALDRRGWSIEDVDVMIGHQANIRILDAVARNLDLERERCYVNIDRVGNTAGASIPIAMTHAHADGAVRAGDKVLLTAFGAGLTWGSTTLTWPELPTI</sequence>
<dbReference type="GO" id="GO:0044550">
    <property type="term" value="P:secondary metabolite biosynthetic process"/>
    <property type="evidence" value="ECO:0007669"/>
    <property type="project" value="TreeGrafter"/>
</dbReference>
<keyword evidence="5 9" id="KW-0276">Fatty acid metabolism</keyword>
<dbReference type="Pfam" id="PF08545">
    <property type="entry name" value="ACP_syn_III"/>
    <property type="match status" value="1"/>
</dbReference>
<keyword evidence="3 9" id="KW-0444">Lipid biosynthesis</keyword>
<accession>A0A346XYL8</accession>
<dbReference type="GO" id="GO:0033818">
    <property type="term" value="F:beta-ketoacyl-acyl-carrier-protein synthase III activity"/>
    <property type="evidence" value="ECO:0007669"/>
    <property type="project" value="UniProtKB-UniRule"/>
</dbReference>